<proteinExistence type="predicted"/>
<protein>
    <submittedName>
        <fullName evidence="4">ATP adenylyltransferase, putative</fullName>
    </submittedName>
</protein>
<dbReference type="InterPro" id="IPR019200">
    <property type="entry name" value="ATP_adenylylTrfase_C"/>
</dbReference>
<dbReference type="EMBL" id="CP000828">
    <property type="protein sequence ID" value="ABW28882.1"/>
    <property type="molecule type" value="Genomic_DNA"/>
</dbReference>
<dbReference type="InterPro" id="IPR009163">
    <property type="entry name" value="Ap4A_phos1/2"/>
</dbReference>
<evidence type="ECO:0000313" key="5">
    <source>
        <dbReference type="Proteomes" id="UP000000268"/>
    </source>
</evidence>
<dbReference type="GO" id="GO:0005524">
    <property type="term" value="F:ATP binding"/>
    <property type="evidence" value="ECO:0007669"/>
    <property type="project" value="InterPro"/>
</dbReference>
<dbReference type="HOGENOM" id="CLU_049915_3_0_3"/>
<dbReference type="InterPro" id="IPR043171">
    <property type="entry name" value="Ap4A_phos1/2-like"/>
</dbReference>
<accession>B0C862</accession>
<dbReference type="KEGG" id="amr:AM1_3897"/>
<evidence type="ECO:0000259" key="2">
    <source>
        <dbReference type="Pfam" id="PF09830"/>
    </source>
</evidence>
<keyword evidence="4" id="KW-0808">Transferase</keyword>
<keyword evidence="5" id="KW-1185">Reference proteome</keyword>
<dbReference type="AlphaFoldDB" id="B0C862"/>
<gene>
    <name evidence="4" type="ordered locus">AM1_3897</name>
</gene>
<dbReference type="GO" id="GO:0003877">
    <property type="term" value="F:ATP:ADP adenylyltransferase activity"/>
    <property type="evidence" value="ECO:0007669"/>
    <property type="project" value="InterPro"/>
</dbReference>
<evidence type="ECO:0000313" key="4">
    <source>
        <dbReference type="EMBL" id="ABW28882.1"/>
    </source>
</evidence>
<dbReference type="Gene3D" id="3.30.428.70">
    <property type="match status" value="1"/>
</dbReference>
<feature type="domain" description="ATP adenylyltransferase C-terminal" evidence="2">
    <location>
        <begin position="186"/>
        <end position="296"/>
    </location>
</feature>
<name>B0C862_ACAM1</name>
<feature type="domain" description="Ap4A phosphorylase 1/2 N-terminal" evidence="3">
    <location>
        <begin position="7"/>
        <end position="175"/>
    </location>
</feature>
<evidence type="ECO:0000256" key="1">
    <source>
        <dbReference type="PIRSR" id="PIRSR000846-1"/>
    </source>
</evidence>
<dbReference type="PANTHER" id="PTHR38420:SF1">
    <property type="entry name" value="PUTATIVE (AFU_ORTHOLOGUE AFUA_5G14690)-RELATED"/>
    <property type="match status" value="1"/>
</dbReference>
<organism evidence="4 5">
    <name type="scientific">Acaryochloris marina (strain MBIC 11017)</name>
    <dbReference type="NCBI Taxonomy" id="329726"/>
    <lineage>
        <taxon>Bacteria</taxon>
        <taxon>Bacillati</taxon>
        <taxon>Cyanobacteriota</taxon>
        <taxon>Cyanophyceae</taxon>
        <taxon>Acaryochloridales</taxon>
        <taxon>Acaryochloridaceae</taxon>
        <taxon>Acaryochloris</taxon>
    </lineage>
</organism>
<dbReference type="OrthoDB" id="421767at2"/>
<dbReference type="InterPro" id="IPR036265">
    <property type="entry name" value="HIT-like_sf"/>
</dbReference>
<dbReference type="RefSeq" id="WP_012164247.1">
    <property type="nucleotide sequence ID" value="NC_009925.1"/>
</dbReference>
<dbReference type="Proteomes" id="UP000000268">
    <property type="component" value="Chromosome"/>
</dbReference>
<dbReference type="SUPFAM" id="SSF54197">
    <property type="entry name" value="HIT-like"/>
    <property type="match status" value="1"/>
</dbReference>
<reference evidence="4 5" key="1">
    <citation type="journal article" date="2008" name="Proc. Natl. Acad. Sci. U.S.A.">
        <title>Niche adaptation and genome expansion in the chlorophyll d-producing cyanobacterium Acaryochloris marina.</title>
        <authorList>
            <person name="Swingley W.D."/>
            <person name="Chen M."/>
            <person name="Cheung P.C."/>
            <person name="Conrad A.L."/>
            <person name="Dejesa L.C."/>
            <person name="Hao J."/>
            <person name="Honchak B.M."/>
            <person name="Karbach L.E."/>
            <person name="Kurdoglu A."/>
            <person name="Lahiri S."/>
            <person name="Mastrian S.D."/>
            <person name="Miyashita H."/>
            <person name="Page L."/>
            <person name="Ramakrishna P."/>
            <person name="Satoh S."/>
            <person name="Sattley W.M."/>
            <person name="Shimada Y."/>
            <person name="Taylor H.L."/>
            <person name="Tomo T."/>
            <person name="Tsuchiya T."/>
            <person name="Wang Z.T."/>
            <person name="Raymond J."/>
            <person name="Mimuro M."/>
            <person name="Blankenship R.E."/>
            <person name="Touchman J.W."/>
        </authorList>
    </citation>
    <scope>NUCLEOTIDE SEQUENCE [LARGE SCALE GENOMIC DNA]</scope>
    <source>
        <strain evidence="5">MBIC 11017</strain>
    </source>
</reference>
<evidence type="ECO:0000259" key="3">
    <source>
        <dbReference type="Pfam" id="PF19327"/>
    </source>
</evidence>
<dbReference type="PANTHER" id="PTHR38420">
    <property type="entry name" value="AP-4-A PHOSPHORYLASE II"/>
    <property type="match status" value="1"/>
</dbReference>
<feature type="active site" description="Nucleophile" evidence="1">
    <location>
        <position position="153"/>
    </location>
</feature>
<sequence>MPMTNVQQLIPGTLRTRLIHRTQEAKKCGALQSIATHYEPVIDGELEFMVRIVSNLARKTKALKTPKPKNFNPFLPYEADLFVSDLSDQHLVLLNKFNVVDNHLLMVTREFVSQDTWLDAADCLALAIVLSEMEGLAFYNGGWAAGASQPHKHLQMVPLPFFPDRSDLPISPVITAADLQGISQSPALPFVHGIAPLSLDWTDTPQDLALVLLDTYYQLLDAIGLPWQSDTTEATGAYNLLVTRDWMLMVLRSQPSFEGVAINSLGFAGSLLVRNLQELEHLKQIGPITVLQNVGVAL</sequence>
<dbReference type="Pfam" id="PF19327">
    <property type="entry name" value="Ap4A_phos_N"/>
    <property type="match status" value="1"/>
</dbReference>
<dbReference type="Pfam" id="PF09830">
    <property type="entry name" value="ATP_transf"/>
    <property type="match status" value="1"/>
</dbReference>
<dbReference type="GO" id="GO:0009117">
    <property type="term" value="P:nucleotide metabolic process"/>
    <property type="evidence" value="ECO:0007669"/>
    <property type="project" value="InterPro"/>
</dbReference>
<dbReference type="eggNOG" id="COG4360">
    <property type="taxonomic scope" value="Bacteria"/>
</dbReference>
<dbReference type="PIRSF" id="PIRSF000846">
    <property type="entry name" value="ATP_adenylyltr"/>
    <property type="match status" value="1"/>
</dbReference>
<dbReference type="STRING" id="329726.AM1_3897"/>
<dbReference type="InterPro" id="IPR045759">
    <property type="entry name" value="Ap4A_phos1/2_N"/>
</dbReference>
<keyword evidence="4" id="KW-0548">Nucleotidyltransferase</keyword>